<protein>
    <submittedName>
        <fullName evidence="1">Esterase</fullName>
    </submittedName>
</protein>
<accession>A0A225DLJ2</accession>
<evidence type="ECO:0000313" key="1">
    <source>
        <dbReference type="EMBL" id="OWK40494.1"/>
    </source>
</evidence>
<dbReference type="Proteomes" id="UP000214646">
    <property type="component" value="Unassembled WGS sequence"/>
</dbReference>
<dbReference type="AlphaFoldDB" id="A0A225DLJ2"/>
<dbReference type="RefSeq" id="WP_088256400.1">
    <property type="nucleotide sequence ID" value="NZ_NIDE01000008.1"/>
</dbReference>
<dbReference type="InterPro" id="IPR050583">
    <property type="entry name" value="Mycobacterial_A85_antigen"/>
</dbReference>
<sequence length="242" mass="28125">MHREYHRWYSPWLHRDMELLVLGHAGARVLVFPTRAGRFFDYENWGLAETLRPKLAGGEYQLFCVDSVDAESFYAEHAAPADRIRRHARYEEYLLHEVVPFTLSRNPDPRFVTHGCSMGAYHAVNFAFRHPHQVSKVIALSGRYDLTTPVGDFRDLLDGYYDETVYYHTPSHFVPNLCDEHILGHLRLMEVVLAVGEADPFAENNRCLSGALWGRGVWHALRLWPGRSHKPAAWTRMVREYF</sequence>
<evidence type="ECO:0000313" key="2">
    <source>
        <dbReference type="Proteomes" id="UP000214646"/>
    </source>
</evidence>
<name>A0A225DLJ2_9BACT</name>
<dbReference type="EMBL" id="NIDE01000008">
    <property type="protein sequence ID" value="OWK40494.1"/>
    <property type="molecule type" value="Genomic_DNA"/>
</dbReference>
<dbReference type="InterPro" id="IPR029058">
    <property type="entry name" value="AB_hydrolase_fold"/>
</dbReference>
<proteinExistence type="predicted"/>
<organism evidence="1 2">
    <name type="scientific">Fimbriiglobus ruber</name>
    <dbReference type="NCBI Taxonomy" id="1908690"/>
    <lineage>
        <taxon>Bacteria</taxon>
        <taxon>Pseudomonadati</taxon>
        <taxon>Planctomycetota</taxon>
        <taxon>Planctomycetia</taxon>
        <taxon>Gemmatales</taxon>
        <taxon>Gemmataceae</taxon>
        <taxon>Fimbriiglobus</taxon>
    </lineage>
</organism>
<comment type="caution">
    <text evidence="1">The sequence shown here is derived from an EMBL/GenBank/DDBJ whole genome shotgun (WGS) entry which is preliminary data.</text>
</comment>
<dbReference type="PANTHER" id="PTHR48098">
    <property type="entry name" value="ENTEROCHELIN ESTERASE-RELATED"/>
    <property type="match status" value="1"/>
</dbReference>
<dbReference type="Pfam" id="PF00756">
    <property type="entry name" value="Esterase"/>
    <property type="match status" value="1"/>
</dbReference>
<dbReference type="InterPro" id="IPR000801">
    <property type="entry name" value="Esterase-like"/>
</dbReference>
<keyword evidence="2" id="KW-1185">Reference proteome</keyword>
<dbReference type="PANTHER" id="PTHR48098:SF3">
    <property type="entry name" value="IRON(III) ENTEROBACTIN ESTERASE"/>
    <property type="match status" value="1"/>
</dbReference>
<gene>
    <name evidence="1" type="ORF">FRUB_05413</name>
</gene>
<dbReference type="Gene3D" id="3.40.50.1820">
    <property type="entry name" value="alpha/beta hydrolase"/>
    <property type="match status" value="1"/>
</dbReference>
<dbReference type="SUPFAM" id="SSF53474">
    <property type="entry name" value="alpha/beta-Hydrolases"/>
    <property type="match status" value="1"/>
</dbReference>
<dbReference type="OrthoDB" id="9775130at2"/>
<reference evidence="2" key="1">
    <citation type="submission" date="2017-06" db="EMBL/GenBank/DDBJ databases">
        <title>Genome analysis of Fimbriiglobus ruber SP5, the first member of the order Planctomycetales with confirmed chitinolytic capability.</title>
        <authorList>
            <person name="Ravin N.V."/>
            <person name="Rakitin A.L."/>
            <person name="Ivanova A.A."/>
            <person name="Beletsky A.V."/>
            <person name="Kulichevskaya I.S."/>
            <person name="Mardanov A.V."/>
            <person name="Dedysh S.N."/>
        </authorList>
    </citation>
    <scope>NUCLEOTIDE SEQUENCE [LARGE SCALE GENOMIC DNA]</scope>
    <source>
        <strain evidence="2">SP5</strain>
    </source>
</reference>